<accession>A0A173S3I7</accession>
<gene>
    <name evidence="3" type="ORF">ERS852444_00765</name>
</gene>
<keyword evidence="1" id="KW-0175">Coiled coil</keyword>
<evidence type="ECO:0000256" key="2">
    <source>
        <dbReference type="SAM" id="MobiDB-lite"/>
    </source>
</evidence>
<evidence type="ECO:0000313" key="4">
    <source>
        <dbReference type="Proteomes" id="UP000095453"/>
    </source>
</evidence>
<feature type="coiled-coil region" evidence="1">
    <location>
        <begin position="4"/>
        <end position="38"/>
    </location>
</feature>
<reference evidence="3 4" key="1">
    <citation type="submission" date="2015-09" db="EMBL/GenBank/DDBJ databases">
        <authorList>
            <consortium name="Pathogen Informatics"/>
        </authorList>
    </citation>
    <scope>NUCLEOTIDE SEQUENCE [LARGE SCALE GENOMIC DNA]</scope>
    <source>
        <strain evidence="3 4">2789STDY5608887</strain>
    </source>
</reference>
<feature type="region of interest" description="Disordered" evidence="2">
    <location>
        <begin position="82"/>
        <end position="126"/>
    </location>
</feature>
<dbReference type="Proteomes" id="UP000095453">
    <property type="component" value="Unassembled WGS sequence"/>
</dbReference>
<dbReference type="AlphaFoldDB" id="A0A173S3I7"/>
<sequence>MATIQDFEERIEKQKAELAKLEAKKKELEKKIRERNRKWRSLVTHSAGESVLSAVGCAWQELDLDALDRFLASHADEVSDMLTAHGSTPEDAKARLDARKKKTVKTEPVADGWEQTAEPDSEKSDW</sequence>
<organism evidence="3 4">
    <name type="scientific">Roseburia inulinivorans</name>
    <dbReference type="NCBI Taxonomy" id="360807"/>
    <lineage>
        <taxon>Bacteria</taxon>
        <taxon>Bacillati</taxon>
        <taxon>Bacillota</taxon>
        <taxon>Clostridia</taxon>
        <taxon>Lachnospirales</taxon>
        <taxon>Lachnospiraceae</taxon>
        <taxon>Roseburia</taxon>
    </lineage>
</organism>
<evidence type="ECO:0008006" key="5">
    <source>
        <dbReference type="Google" id="ProtNLM"/>
    </source>
</evidence>
<protein>
    <recommendedName>
        <fullName evidence="5">DUF3847 domain-containing protein</fullName>
    </recommendedName>
</protein>
<evidence type="ECO:0000313" key="3">
    <source>
        <dbReference type="EMBL" id="CUM84830.1"/>
    </source>
</evidence>
<feature type="compositionally biased region" description="Basic and acidic residues" evidence="2">
    <location>
        <begin position="88"/>
        <end position="97"/>
    </location>
</feature>
<name>A0A173S3I7_9FIRM</name>
<dbReference type="RefSeq" id="WP_055168009.1">
    <property type="nucleotide sequence ID" value="NZ_CYXX01000004.1"/>
</dbReference>
<proteinExistence type="predicted"/>
<evidence type="ECO:0000256" key="1">
    <source>
        <dbReference type="SAM" id="Coils"/>
    </source>
</evidence>
<dbReference type="EMBL" id="CYXX01000004">
    <property type="protein sequence ID" value="CUM84830.1"/>
    <property type="molecule type" value="Genomic_DNA"/>
</dbReference>